<evidence type="ECO:0000313" key="3">
    <source>
        <dbReference type="Proteomes" id="UP000504606"/>
    </source>
</evidence>
<feature type="region of interest" description="Disordered" evidence="1">
    <location>
        <begin position="377"/>
        <end position="406"/>
    </location>
</feature>
<feature type="region of interest" description="Disordered" evidence="1">
    <location>
        <begin position="219"/>
        <end position="238"/>
    </location>
</feature>
<dbReference type="InterPro" id="IPR003961">
    <property type="entry name" value="FN3_dom"/>
</dbReference>
<sequence length="431" mass="45328">MEVPATRFSTAPTLPAGGTHATARGQSTQSGSTLSYTPLSELDYGTVMCWASNRAGSQRDPCVFHIIAAGKPDMPFNCTLLNQTSSALGVECVAGFDGGQPQRFELEVYDDNARLLANVSSDTPSFSVSGLAPGLVLKMLIYGSNSKGRSEPSRLEGFTLKGAEKQTEENLLSLLGPPEFTLTPVLGGVLGVAGVFLLGALLVALVVKLRAGCSRPLGLALGGGGRHPRPPARPAQLPLKDKAALPLRSDADDHLMPPYSDKDDRNPDLIPCNKDSDYQLGTPGQKSTPDNNGVLAGHHGVHATLRNGDVFCKQDNREVERERYIGRQDDEVTYAELVLSGRAACTDANGGGTLRRGVATCGREPTIYAQIDHSRKGMTTGLAGTPPSLGTPLSPSASTPGGMAGMPPPLREIVTVRTPLMAMASQQESCV</sequence>
<organism evidence="3 4">
    <name type="scientific">Frankliniella occidentalis</name>
    <name type="common">Western flower thrips</name>
    <name type="synonym">Euthrips occidentalis</name>
    <dbReference type="NCBI Taxonomy" id="133901"/>
    <lineage>
        <taxon>Eukaryota</taxon>
        <taxon>Metazoa</taxon>
        <taxon>Ecdysozoa</taxon>
        <taxon>Arthropoda</taxon>
        <taxon>Hexapoda</taxon>
        <taxon>Insecta</taxon>
        <taxon>Pterygota</taxon>
        <taxon>Neoptera</taxon>
        <taxon>Paraneoptera</taxon>
        <taxon>Thysanoptera</taxon>
        <taxon>Terebrantia</taxon>
        <taxon>Thripoidea</taxon>
        <taxon>Thripidae</taxon>
        <taxon>Frankliniella</taxon>
    </lineage>
</organism>
<proteinExistence type="predicted"/>
<dbReference type="GeneID" id="113214597"/>
<dbReference type="SUPFAM" id="SSF49265">
    <property type="entry name" value="Fibronectin type III"/>
    <property type="match status" value="1"/>
</dbReference>
<evidence type="ECO:0000256" key="1">
    <source>
        <dbReference type="SAM" id="MobiDB-lite"/>
    </source>
</evidence>
<protein>
    <submittedName>
        <fullName evidence="4">Uncharacterized protein LOC113214597</fullName>
    </submittedName>
</protein>
<evidence type="ECO:0000313" key="4">
    <source>
        <dbReference type="RefSeq" id="XP_052130372.1"/>
    </source>
</evidence>
<gene>
    <name evidence="4" type="primary">LOC113214597</name>
</gene>
<dbReference type="PANTHER" id="PTHR23278:SF19">
    <property type="entry name" value="OBSCURIN"/>
    <property type="match status" value="1"/>
</dbReference>
<feature type="compositionally biased region" description="Basic and acidic residues" evidence="1">
    <location>
        <begin position="248"/>
        <end position="267"/>
    </location>
</feature>
<feature type="compositionally biased region" description="Low complexity" evidence="1">
    <location>
        <begin position="384"/>
        <end position="401"/>
    </location>
</feature>
<dbReference type="Proteomes" id="UP000504606">
    <property type="component" value="Unplaced"/>
</dbReference>
<evidence type="ECO:0000256" key="2">
    <source>
        <dbReference type="SAM" id="Phobius"/>
    </source>
</evidence>
<keyword evidence="2" id="KW-0472">Membrane</keyword>
<keyword evidence="3" id="KW-1185">Reference proteome</keyword>
<dbReference type="RefSeq" id="XP_052130372.1">
    <property type="nucleotide sequence ID" value="XM_052274412.1"/>
</dbReference>
<accession>A0A9C6X777</accession>
<dbReference type="InterPro" id="IPR036116">
    <property type="entry name" value="FN3_sf"/>
</dbReference>
<feature type="transmembrane region" description="Helical" evidence="2">
    <location>
        <begin position="185"/>
        <end position="207"/>
    </location>
</feature>
<keyword evidence="2" id="KW-1133">Transmembrane helix</keyword>
<dbReference type="AlphaFoldDB" id="A0A9C6X777"/>
<reference evidence="4" key="1">
    <citation type="submission" date="2025-08" db="UniProtKB">
        <authorList>
            <consortium name="RefSeq"/>
        </authorList>
    </citation>
    <scope>IDENTIFICATION</scope>
    <source>
        <tissue evidence="4">Whole organism</tissue>
    </source>
</reference>
<dbReference type="PANTHER" id="PTHR23278">
    <property type="entry name" value="SIDESTEP PROTEIN"/>
    <property type="match status" value="1"/>
</dbReference>
<dbReference type="InterPro" id="IPR036179">
    <property type="entry name" value="Ig-like_dom_sf"/>
</dbReference>
<dbReference type="CDD" id="cd00063">
    <property type="entry name" value="FN3"/>
    <property type="match status" value="1"/>
</dbReference>
<dbReference type="SUPFAM" id="SSF48726">
    <property type="entry name" value="Immunoglobulin"/>
    <property type="match status" value="1"/>
</dbReference>
<dbReference type="KEGG" id="foc:113214597"/>
<keyword evidence="2" id="KW-0812">Transmembrane</keyword>
<dbReference type="OrthoDB" id="10006996at2759"/>
<feature type="region of interest" description="Disordered" evidence="1">
    <location>
        <begin position="1"/>
        <end position="33"/>
    </location>
</feature>
<name>A0A9C6X777_FRAOC</name>
<feature type="compositionally biased region" description="Polar residues" evidence="1">
    <location>
        <begin position="24"/>
        <end position="33"/>
    </location>
</feature>
<feature type="region of interest" description="Disordered" evidence="1">
    <location>
        <begin position="248"/>
        <end position="290"/>
    </location>
</feature>